<evidence type="ECO:0000256" key="1">
    <source>
        <dbReference type="SAM" id="MobiDB-lite"/>
    </source>
</evidence>
<accession>A0ABP9UMC0</accession>
<feature type="region of interest" description="Disordered" evidence="1">
    <location>
        <begin position="168"/>
        <end position="190"/>
    </location>
</feature>
<organism evidence="2 3">
    <name type="scientific">Haloferula sargassicola</name>
    <dbReference type="NCBI Taxonomy" id="490096"/>
    <lineage>
        <taxon>Bacteria</taxon>
        <taxon>Pseudomonadati</taxon>
        <taxon>Verrucomicrobiota</taxon>
        <taxon>Verrucomicrobiia</taxon>
        <taxon>Verrucomicrobiales</taxon>
        <taxon>Verrucomicrobiaceae</taxon>
        <taxon>Haloferula</taxon>
    </lineage>
</organism>
<proteinExistence type="predicted"/>
<dbReference type="Proteomes" id="UP001476282">
    <property type="component" value="Unassembled WGS sequence"/>
</dbReference>
<reference evidence="2 3" key="1">
    <citation type="submission" date="2024-02" db="EMBL/GenBank/DDBJ databases">
        <title>Haloferula sargassicola NBRC 104335.</title>
        <authorList>
            <person name="Ichikawa N."/>
            <person name="Katano-Makiyama Y."/>
            <person name="Hidaka K."/>
        </authorList>
    </citation>
    <scope>NUCLEOTIDE SEQUENCE [LARGE SCALE GENOMIC DNA]</scope>
    <source>
        <strain evidence="2 3">NBRC 104335</strain>
    </source>
</reference>
<feature type="compositionally biased region" description="Acidic residues" evidence="1">
    <location>
        <begin position="174"/>
        <end position="190"/>
    </location>
</feature>
<protein>
    <submittedName>
        <fullName evidence="2">Uncharacterized protein</fullName>
    </submittedName>
</protein>
<dbReference type="EMBL" id="BAABRI010000003">
    <property type="protein sequence ID" value="GAA5481501.1"/>
    <property type="molecule type" value="Genomic_DNA"/>
</dbReference>
<keyword evidence="3" id="KW-1185">Reference proteome</keyword>
<comment type="caution">
    <text evidence="2">The sequence shown here is derived from an EMBL/GenBank/DDBJ whole genome shotgun (WGS) entry which is preliminary data.</text>
</comment>
<evidence type="ECO:0000313" key="3">
    <source>
        <dbReference type="Proteomes" id="UP001476282"/>
    </source>
</evidence>
<dbReference type="RefSeq" id="WP_353565652.1">
    <property type="nucleotide sequence ID" value="NZ_BAABRI010000003.1"/>
</dbReference>
<name>A0ABP9UMC0_9BACT</name>
<evidence type="ECO:0000313" key="2">
    <source>
        <dbReference type="EMBL" id="GAA5481501.1"/>
    </source>
</evidence>
<gene>
    <name evidence="2" type="ORF">Hsar01_00710</name>
</gene>
<sequence>MLQSWHIRSRSRHCALSGEPFTEGETIVTALFPDPESSGYLRKDFSLASWDAREEDAAVPFSSWRTTYIPPEQEEKVDPMKKEDPETLLRRLVDEDEEHTENVRYILAVMLERQKLLRETDAQPVPGGILRVYEHRKTGEAYLVRDPNIPLSEVEKVQEEVIMLLETGGRLPEAEAEAEVEPAEGEPEGK</sequence>